<sequence length="718" mass="86010">MNKGMSYPMKIKYDTLSLLNLSKVRYKNPALTIYCQHYKFCFEMQEALQEIEKKKYYQCPYCSSQAKCQTDLVQDWRVKAYQEFNELVEDVTIIKGIMVNKYTGNKTRYQNFFMIDECSNQLLKMFESASQDNSINFLIQKDLEKQNLNQQGKINFWNFCLLDRVKINIPVRIFGCKHYECYELISLLLYWEQNRQKKEYFECNHAGCSSRLRITNNAKIQTSRQIIQTQNQDSKYIEEKERILDLQTLFSGICIDLDLLNAINKSNPSSFKFYYNKQTKKIEEDINQVNDQLNDPFIFKFYQQNKDLQNKVSFQVFQKLIFQQAMPISQGDLLQEDKKLGKLVALNKYRNYKVKMLDQYTQLIIEYPVRCKFCKDLTVCMDMRSYIADFIYQKTMNPFKYYTCPLCKTQQTGQMFKVLIQNYIYLDQNMLSYMFKDMSYTKGTNIFEYKGEQYMLQEFMDRQKITRETYIASLTERQVLFKQLFCGVKQDLRIKQPLIIQTCPQKNIVDFKSFYEKLKEINFDLENEELILCKCSSCYSKPIKSFIGNIYFHEAFHEALNKFYLHKESEQDIEFTYKFTDNEMDSMVVRKTIPTKNPKITLVQNNDAIRDTSNLRNLYGDEGFLDLMNDEEYQKFFLKRDIESYYYKAIRMTQNIGEIIIQYQQEGIHANVKEFVENFNRNANQDLKKFKFNLSSIQILLRDDVLNFGQRTFSYQKK</sequence>
<dbReference type="GO" id="GO:0061665">
    <property type="term" value="F:SUMO ligase activity"/>
    <property type="evidence" value="ECO:0007669"/>
    <property type="project" value="TreeGrafter"/>
</dbReference>
<dbReference type="Proteomes" id="UP000689195">
    <property type="component" value="Unassembled WGS sequence"/>
</dbReference>
<gene>
    <name evidence="1" type="ORF">PPENT_87.1.T0680234</name>
</gene>
<dbReference type="PANTHER" id="PTHR10782">
    <property type="entry name" value="ZINC FINGER MIZ DOMAIN-CONTAINING PROTEIN"/>
    <property type="match status" value="1"/>
</dbReference>
<accession>A0A8S1VQX9</accession>
<proteinExistence type="predicted"/>
<organism evidence="1 2">
    <name type="scientific">Paramecium pentaurelia</name>
    <dbReference type="NCBI Taxonomy" id="43138"/>
    <lineage>
        <taxon>Eukaryota</taxon>
        <taxon>Sar</taxon>
        <taxon>Alveolata</taxon>
        <taxon>Ciliophora</taxon>
        <taxon>Intramacronucleata</taxon>
        <taxon>Oligohymenophorea</taxon>
        <taxon>Peniculida</taxon>
        <taxon>Parameciidae</taxon>
        <taxon>Paramecium</taxon>
    </lineage>
</organism>
<evidence type="ECO:0000313" key="2">
    <source>
        <dbReference type="Proteomes" id="UP000689195"/>
    </source>
</evidence>
<dbReference type="OrthoDB" id="307506at2759"/>
<dbReference type="PANTHER" id="PTHR10782:SF4">
    <property type="entry name" value="TONALLI, ISOFORM E"/>
    <property type="match status" value="1"/>
</dbReference>
<comment type="caution">
    <text evidence="1">The sequence shown here is derived from an EMBL/GenBank/DDBJ whole genome shotgun (WGS) entry which is preliminary data.</text>
</comment>
<dbReference type="EMBL" id="CAJJDO010000068">
    <property type="protein sequence ID" value="CAD8178039.1"/>
    <property type="molecule type" value="Genomic_DNA"/>
</dbReference>
<reference evidence="1" key="1">
    <citation type="submission" date="2021-01" db="EMBL/GenBank/DDBJ databases">
        <authorList>
            <consortium name="Genoscope - CEA"/>
            <person name="William W."/>
        </authorList>
    </citation>
    <scope>NUCLEOTIDE SEQUENCE</scope>
</reference>
<name>A0A8S1VQX9_9CILI</name>
<dbReference type="GO" id="GO:0016925">
    <property type="term" value="P:protein sumoylation"/>
    <property type="evidence" value="ECO:0007669"/>
    <property type="project" value="TreeGrafter"/>
</dbReference>
<protein>
    <submittedName>
        <fullName evidence="1">Uncharacterized protein</fullName>
    </submittedName>
</protein>
<evidence type="ECO:0000313" key="1">
    <source>
        <dbReference type="EMBL" id="CAD8178039.1"/>
    </source>
</evidence>
<dbReference type="AlphaFoldDB" id="A0A8S1VQX9"/>
<keyword evidence="2" id="KW-1185">Reference proteome</keyword>
<dbReference type="GO" id="GO:0000785">
    <property type="term" value="C:chromatin"/>
    <property type="evidence" value="ECO:0007669"/>
    <property type="project" value="TreeGrafter"/>
</dbReference>